<dbReference type="Proteomes" id="UP000828941">
    <property type="component" value="Chromosome 8"/>
</dbReference>
<organism evidence="1 2">
    <name type="scientific">Bauhinia variegata</name>
    <name type="common">Purple orchid tree</name>
    <name type="synonym">Phanera variegata</name>
    <dbReference type="NCBI Taxonomy" id="167791"/>
    <lineage>
        <taxon>Eukaryota</taxon>
        <taxon>Viridiplantae</taxon>
        <taxon>Streptophyta</taxon>
        <taxon>Embryophyta</taxon>
        <taxon>Tracheophyta</taxon>
        <taxon>Spermatophyta</taxon>
        <taxon>Magnoliopsida</taxon>
        <taxon>eudicotyledons</taxon>
        <taxon>Gunneridae</taxon>
        <taxon>Pentapetalae</taxon>
        <taxon>rosids</taxon>
        <taxon>fabids</taxon>
        <taxon>Fabales</taxon>
        <taxon>Fabaceae</taxon>
        <taxon>Cercidoideae</taxon>
        <taxon>Cercideae</taxon>
        <taxon>Bauhiniinae</taxon>
        <taxon>Bauhinia</taxon>
    </lineage>
</organism>
<comment type="caution">
    <text evidence="1">The sequence shown here is derived from an EMBL/GenBank/DDBJ whole genome shotgun (WGS) entry which is preliminary data.</text>
</comment>
<reference evidence="1 2" key="1">
    <citation type="journal article" date="2022" name="DNA Res.">
        <title>Chromosomal-level genome assembly of the orchid tree Bauhinia variegata (Leguminosae; Cercidoideae) supports the allotetraploid origin hypothesis of Bauhinia.</title>
        <authorList>
            <person name="Zhong Y."/>
            <person name="Chen Y."/>
            <person name="Zheng D."/>
            <person name="Pang J."/>
            <person name="Liu Y."/>
            <person name="Luo S."/>
            <person name="Meng S."/>
            <person name="Qian L."/>
            <person name="Wei D."/>
            <person name="Dai S."/>
            <person name="Zhou R."/>
        </authorList>
    </citation>
    <scope>NUCLEOTIDE SEQUENCE [LARGE SCALE GENOMIC DNA]</scope>
    <source>
        <strain evidence="1">BV-YZ2020</strain>
    </source>
</reference>
<accession>A0ACB9MZL2</accession>
<keyword evidence="2" id="KW-1185">Reference proteome</keyword>
<dbReference type="EMBL" id="CM039433">
    <property type="protein sequence ID" value="KAI4329406.1"/>
    <property type="molecule type" value="Genomic_DNA"/>
</dbReference>
<gene>
    <name evidence="1" type="ORF">L6164_021673</name>
</gene>
<evidence type="ECO:0000313" key="2">
    <source>
        <dbReference type="Proteomes" id="UP000828941"/>
    </source>
</evidence>
<proteinExistence type="predicted"/>
<sequence>MKQIRHDPARGAQNVTPQARGEVQKATAHVLEEEAQNVTAQNITGSEVVLRENAQEGIPGILEDTAQRNTTSDVGPKNYLFADEENDSSLSTSIGDAKLLDGLLASTFDKGSCLSRMLTLTSAFLYAVLTDRILLVRFGTDMLGLFCEPFPDSSWLLPKNFLYWKNWKHVETYENFRKNDIANTYKGFLPSFLVLNLQHSHGGKENFFHCENSQDLLQKVTVLILTSDQYFAPSLFMIP</sequence>
<name>A0ACB9MZL2_BAUVA</name>
<evidence type="ECO:0000313" key="1">
    <source>
        <dbReference type="EMBL" id="KAI4329406.1"/>
    </source>
</evidence>
<protein>
    <submittedName>
        <fullName evidence="1">Uncharacterized protein</fullName>
    </submittedName>
</protein>